<protein>
    <recommendedName>
        <fullName evidence="2">UDENN domain-containing protein</fullName>
    </recommendedName>
</protein>
<evidence type="ECO:0008006" key="2">
    <source>
        <dbReference type="Google" id="ProtNLM"/>
    </source>
</evidence>
<accession>A0A7S1PK85</accession>
<dbReference type="PANTHER" id="PTHR28245">
    <property type="entry name" value="ARF3-INTERACTING PROTEIN 1"/>
    <property type="match status" value="1"/>
</dbReference>
<proteinExistence type="predicted"/>
<organism evidence="1">
    <name type="scientific">Percolomonas cosmopolitus</name>
    <dbReference type="NCBI Taxonomy" id="63605"/>
    <lineage>
        <taxon>Eukaryota</taxon>
        <taxon>Discoba</taxon>
        <taxon>Heterolobosea</taxon>
        <taxon>Tetramitia</taxon>
        <taxon>Eutetramitia</taxon>
        <taxon>Percolomonadidae</taxon>
        <taxon>Percolomonas</taxon>
    </lineage>
</organism>
<name>A0A7S1PK85_9EUKA</name>
<gene>
    <name evidence="1" type="ORF">PCOS0759_LOCUS8197</name>
</gene>
<dbReference type="Pfam" id="PF08616">
    <property type="entry name" value="SPA"/>
    <property type="match status" value="1"/>
</dbReference>
<dbReference type="InterPro" id="IPR052809">
    <property type="entry name" value="Actin_polarity_regulatory"/>
</dbReference>
<dbReference type="PANTHER" id="PTHR28245:SF1">
    <property type="entry name" value="ARF3-INTERACTING PROTEIN 1"/>
    <property type="match status" value="1"/>
</dbReference>
<dbReference type="GO" id="GO:0005886">
    <property type="term" value="C:plasma membrane"/>
    <property type="evidence" value="ECO:0007669"/>
    <property type="project" value="TreeGrafter"/>
</dbReference>
<dbReference type="GO" id="GO:0051666">
    <property type="term" value="P:actin cortical patch localization"/>
    <property type="evidence" value="ECO:0007669"/>
    <property type="project" value="TreeGrafter"/>
</dbReference>
<evidence type="ECO:0000313" key="1">
    <source>
        <dbReference type="EMBL" id="CAD9084943.1"/>
    </source>
</evidence>
<dbReference type="EMBL" id="HBGD01009973">
    <property type="protein sequence ID" value="CAD9084943.1"/>
    <property type="molecule type" value="Transcribed_RNA"/>
</dbReference>
<reference evidence="1" key="1">
    <citation type="submission" date="2021-01" db="EMBL/GenBank/DDBJ databases">
        <authorList>
            <person name="Corre E."/>
            <person name="Pelletier E."/>
            <person name="Niang G."/>
            <person name="Scheremetjew M."/>
            <person name="Finn R."/>
            <person name="Kale V."/>
            <person name="Holt S."/>
            <person name="Cochrane G."/>
            <person name="Meng A."/>
            <person name="Brown T."/>
            <person name="Cohen L."/>
        </authorList>
    </citation>
    <scope>NUCLEOTIDE SEQUENCE</scope>
    <source>
        <strain evidence="1">WS</strain>
    </source>
</reference>
<sequence>MNRCCPSICHHNTPLAPLDRIPLFFRSGFYLSRFHSPNQNPIFDTPTLLHTTTLHTTHCLSHPTSFLLNSKPNCKTSEKTMRLPSPVTPTASLDPEYMNVTLGFCCRTSRENIECQWINGNNVVNDKDPSLQSHCIPSDLITNFTIPQSSVTSIPGSSSQIIDDSNIFLLNHRKPVFQTCHISVLHAYKANANNEWDNMLALKESGEVLTGPIDLLIQKRTIAEQKDFQPKQTTIQMEIHVQQELKFQFELDEHNDYSVQEEPSEENNYEAFISFFTARNESIGLVIPEAQEQQFRQWIQTNIRANSCAEDLGADGELSQLHDDDLPPSQFLHGLSIIRSKREGSQIILRALVIITEHPFVYAFKSLLRYALSLILSNEGIEDSPQSILTELYEILSAFCVSDIPRLTPLQQKIYRWTLLDYDTITYKTKVEFRGKMFKLKIPLSRDADEINDEQVSLVKFVSKFREETMTIFNAILQERNVLFFGNGGDKQSISSICYHVLTACLLVTPTLSNVLEYRVFPYNTMQQVDQFTSCRGYIAGMKHPDCKYKLNWDILCDLSSGKVITNPASPYYAQLDNKKPYEVMDHGFASSMLSLIDSYALKGHKLESLEMSIRTHFQDYARRLTNMACGTLEYEDEQKKHHALKLNDERVKTWKFTQSYLLFRNSLLYQQEFIKNINVEQMVHKLRTAEYLTTNQLAEMLTQFLLEIDTEEKVLEFITHFPDPQGGLYPLGVLLLHTDESIRQMVVILIARIDEVPEGSACISYLNTFLMLSFDRLKAEMQKEGKMSQ</sequence>
<dbReference type="AlphaFoldDB" id="A0A7S1PK85"/>